<dbReference type="InterPro" id="IPR050835">
    <property type="entry name" value="ABC_transporter_sub-D"/>
</dbReference>
<dbReference type="PROSITE" id="PS50929">
    <property type="entry name" value="ABC_TM1F"/>
    <property type="match status" value="1"/>
</dbReference>
<comment type="function">
    <text evidence="28">Broad substrate specificity ATP-dependent transporter of the ATP-binding cassette (ABC) family that catalyzes the transport of long-chain fatty acids (LCFA)-CoA, dicarboxylic acids-CoA, long-branched-chain fatty acids-CoA and bile acids from the cytosol to the peroxisome lumen for beta-oxydation. Has fatty acyl-CoA thioesterase and ATPase activities. Probably hydrolyzes fatty acyl-CoAs into free fatty acids prior to their ATP-dependent transport into peroxisomes. Thus, play a role in regulation of LCFAs and energy metabolism namely, in the degradation and biosynthesis of fatty acids by beta-oxidation.</text>
</comment>
<gene>
    <name evidence="32" type="ORF">Q8A67_024663</name>
</gene>
<evidence type="ECO:0000256" key="31">
    <source>
        <dbReference type="ARBA" id="ARBA00076825"/>
    </source>
</evidence>
<dbReference type="GO" id="GO:0005778">
    <property type="term" value="C:peroxisomal membrane"/>
    <property type="evidence" value="ECO:0007669"/>
    <property type="project" value="UniProtKB-SubCell"/>
</dbReference>
<evidence type="ECO:0000256" key="30">
    <source>
        <dbReference type="ARBA" id="ARBA00070602"/>
    </source>
</evidence>
<keyword evidence="7" id="KW-0378">Hydrolase</keyword>
<dbReference type="Proteomes" id="UP001187343">
    <property type="component" value="Unassembled WGS sequence"/>
</dbReference>
<sequence length="693" mass="78931">MSTGAGRGTESSVLCLFRACVRRSHTHRCSRAVSVGNMAAVSKYLTAKNSAVAGGVLLVLYFLKQRRRSAGLNRKKGSSNDLNSEKDGKKERAAVDKLFFIRISRILGIMVPRLFCKETWYLFLIAVMLVTRTYCDVWMIQNGTMIESAIIGRSTKGFKKYLFNFITAMPVIALVNNFLKLGLNELKLCFRVRLTKHLYDEYLKGYTYYKMGNLDNRIANADQLLTQDVEKFCNSVVDLYSNLSKPLLDIGLYIFKLTSAIGAQGPATMMTYLLISGLFLTRLRRPIGKMTVAEQKYEGEYRYVNSRLITNSEEIAFYNGNVREKQTIHSTFKKLVDHLHNFIFFRFSMGMVDSIIAKYFATVVGYLVVSRPFLDLSHPRHLSSSHAELLEDYYQSGRMLLRMSQALGRIVLAGREMTRLSGFTARITELMKVLKELNSGKYERTMVTQSEKDASEKLTLIPGSGRIINVDNIIKFDHTPLATPNGDVLIRDLCFEVKSGTNVLVCGPNGCGKSSLFRVLGELWPLFGGSLTKPERGKLFYVPQRPYMTLGSLRDQVIYPDTHEDQKKQGISDQVLKEYLDNVQLGHILEREGTWDMVQDWMDVLSGGEKQRMAMARLFYHKPQFAILDECTSAVSVDVEDYIYSHCRKVGITLFTVSHRKSLWKHHEYYLHMDGRGNYEFKPITPETVEFGS</sequence>
<comment type="catalytic activity">
    <reaction evidence="26">
        <text>a long-chain fatty acid(in) + ATP + H2O = a long-chain fatty acid(out) + ADP + phosphate + H(+)</text>
        <dbReference type="Rhea" id="RHEA:67684"/>
        <dbReference type="ChEBI" id="CHEBI:15377"/>
        <dbReference type="ChEBI" id="CHEBI:15378"/>
        <dbReference type="ChEBI" id="CHEBI:30616"/>
        <dbReference type="ChEBI" id="CHEBI:43474"/>
        <dbReference type="ChEBI" id="CHEBI:57560"/>
        <dbReference type="ChEBI" id="CHEBI:456216"/>
    </reaction>
    <physiologicalReaction direction="left-to-right" evidence="26">
        <dbReference type="Rhea" id="RHEA:67685"/>
    </physiologicalReaction>
</comment>
<dbReference type="Pfam" id="PF06472">
    <property type="entry name" value="ABC_membrane_2"/>
    <property type="match status" value="1"/>
</dbReference>
<dbReference type="InterPro" id="IPR017871">
    <property type="entry name" value="ABC_transporter-like_CS"/>
</dbReference>
<dbReference type="GO" id="GO:0042760">
    <property type="term" value="P:very long-chain fatty acid catabolic process"/>
    <property type="evidence" value="ECO:0007669"/>
    <property type="project" value="TreeGrafter"/>
</dbReference>
<dbReference type="GO" id="GO:0140359">
    <property type="term" value="F:ABC-type transporter activity"/>
    <property type="evidence" value="ECO:0007669"/>
    <property type="project" value="InterPro"/>
</dbReference>
<keyword evidence="11" id="KW-1133">Transmembrane helix</keyword>
<evidence type="ECO:0000256" key="10">
    <source>
        <dbReference type="ARBA" id="ARBA00022967"/>
    </source>
</evidence>
<evidence type="ECO:0000256" key="17">
    <source>
        <dbReference type="ARBA" id="ARBA00048530"/>
    </source>
</evidence>
<protein>
    <recommendedName>
        <fullName evidence="30">ATP-binding cassette sub-family D member 3</fullName>
    </recommendedName>
    <alternativeName>
        <fullName evidence="31">70 kDa peroxisomal membrane protein</fullName>
    </alternativeName>
</protein>
<dbReference type="PANTHER" id="PTHR11384">
    <property type="entry name" value="ATP-BINDING CASSETTE, SUB-FAMILY D MEMBER"/>
    <property type="match status" value="1"/>
</dbReference>
<keyword evidence="9" id="KW-0832">Ubl conjugation</keyword>
<reference evidence="32" key="1">
    <citation type="submission" date="2023-08" db="EMBL/GenBank/DDBJ databases">
        <title>Chromosome-level Genome Assembly of mud carp (Cirrhinus molitorella).</title>
        <authorList>
            <person name="Liu H."/>
        </authorList>
    </citation>
    <scope>NUCLEOTIDE SEQUENCE</scope>
    <source>
        <strain evidence="32">Prfri</strain>
        <tissue evidence="32">Muscle</tissue>
    </source>
</reference>
<dbReference type="SUPFAM" id="SSF90123">
    <property type="entry name" value="ABC transporter transmembrane region"/>
    <property type="match status" value="1"/>
</dbReference>
<dbReference type="FunFam" id="1.20.1560.10:FF:000036">
    <property type="entry name" value="ATP-binding cassette sub-family D member 3"/>
    <property type="match status" value="1"/>
</dbReference>
<evidence type="ECO:0000256" key="16">
    <source>
        <dbReference type="ARBA" id="ARBA00024544"/>
    </source>
</evidence>
<evidence type="ECO:0000256" key="5">
    <source>
        <dbReference type="ARBA" id="ARBA00022692"/>
    </source>
</evidence>
<evidence type="ECO:0000256" key="22">
    <source>
        <dbReference type="ARBA" id="ARBA00052292"/>
    </source>
</evidence>
<comment type="catalytic activity">
    <reaction evidence="23">
        <text>hexadecanedioyl-CoA + H2O = hexadecanedioate + CoA + H(+)</text>
        <dbReference type="Rhea" id="RHEA:67696"/>
        <dbReference type="ChEBI" id="CHEBI:15377"/>
        <dbReference type="ChEBI" id="CHEBI:15378"/>
        <dbReference type="ChEBI" id="CHEBI:57287"/>
        <dbReference type="ChEBI" id="CHEBI:76276"/>
        <dbReference type="ChEBI" id="CHEBI:77085"/>
    </reaction>
    <physiologicalReaction direction="left-to-right" evidence="23">
        <dbReference type="Rhea" id="RHEA:67697"/>
    </physiologicalReaction>
</comment>
<evidence type="ECO:0000256" key="23">
    <source>
        <dbReference type="ARBA" id="ARBA00052408"/>
    </source>
</evidence>
<evidence type="ECO:0000256" key="3">
    <source>
        <dbReference type="ARBA" id="ARBA00022448"/>
    </source>
</evidence>
<comment type="caution">
    <text evidence="32">The sequence shown here is derived from an EMBL/GenBank/DDBJ whole genome shotgun (WGS) entry which is preliminary data.</text>
</comment>
<keyword evidence="14" id="KW-0576">Peroxisome</keyword>
<comment type="catalytic activity">
    <reaction evidence="24">
        <text>(5Z,8Z,11Z,14Z,17Z)-eicosapentaenoate(in) + ATP + H2O = (5Z,8Z,11Z,14Z,17Z)-eicosapentaenoate(out) + ADP + phosphate + H(+)</text>
        <dbReference type="Rhea" id="RHEA:67708"/>
        <dbReference type="ChEBI" id="CHEBI:15377"/>
        <dbReference type="ChEBI" id="CHEBI:15378"/>
        <dbReference type="ChEBI" id="CHEBI:30616"/>
        <dbReference type="ChEBI" id="CHEBI:43474"/>
        <dbReference type="ChEBI" id="CHEBI:58562"/>
        <dbReference type="ChEBI" id="CHEBI:456216"/>
    </reaction>
    <physiologicalReaction direction="left-to-right" evidence="24">
        <dbReference type="Rhea" id="RHEA:67709"/>
    </physiologicalReaction>
</comment>
<evidence type="ECO:0000256" key="21">
    <source>
        <dbReference type="ARBA" id="ARBA00051780"/>
    </source>
</evidence>
<evidence type="ECO:0000313" key="32">
    <source>
        <dbReference type="EMBL" id="KAK2870271.1"/>
    </source>
</evidence>
<comment type="catalytic activity">
    <reaction evidence="19">
        <text>a long-chain fatty acyl-CoA + H2O = a long-chain fatty acid + CoA + H(+)</text>
        <dbReference type="Rhea" id="RHEA:67680"/>
        <dbReference type="ChEBI" id="CHEBI:15377"/>
        <dbReference type="ChEBI" id="CHEBI:15378"/>
        <dbReference type="ChEBI" id="CHEBI:57287"/>
        <dbReference type="ChEBI" id="CHEBI:57560"/>
        <dbReference type="ChEBI" id="CHEBI:83139"/>
    </reaction>
    <physiologicalReaction direction="left-to-right" evidence="19">
        <dbReference type="Rhea" id="RHEA:67681"/>
    </physiologicalReaction>
</comment>
<comment type="catalytic activity">
    <reaction evidence="21">
        <text>(4Z,7Z,10Z,13Z,16Z,19Z)-docosahexaenoate(in) + ATP + H2O = (4Z,7Z,10Z,13Z,16Z,19Z)-docosahexaenoate(out) + ADP + phosphate + H(+)</text>
        <dbReference type="Rhea" id="RHEA:67704"/>
        <dbReference type="ChEBI" id="CHEBI:15377"/>
        <dbReference type="ChEBI" id="CHEBI:15378"/>
        <dbReference type="ChEBI" id="CHEBI:30616"/>
        <dbReference type="ChEBI" id="CHEBI:43474"/>
        <dbReference type="ChEBI" id="CHEBI:77016"/>
        <dbReference type="ChEBI" id="CHEBI:456216"/>
    </reaction>
</comment>
<dbReference type="InterPro" id="IPR005283">
    <property type="entry name" value="FA_transporter"/>
</dbReference>
<keyword evidence="33" id="KW-1185">Reference proteome</keyword>
<comment type="similarity">
    <text evidence="2">Belongs to the ABC transporter superfamily. ABCD family. Peroxisomal fatty acyl CoA transporter (TC 3.A.1.203) subfamily.</text>
</comment>
<evidence type="ECO:0000256" key="14">
    <source>
        <dbReference type="ARBA" id="ARBA00023140"/>
    </source>
</evidence>
<comment type="catalytic activity">
    <reaction evidence="20">
        <text>(4Z,7Z,10Z,13Z,16Z,19Z)-docosahexaenoyl-CoA + H2O = (4Z,7Z,10Z,13Z,16Z,19Z)-docosahexaenoate + CoA + H(+)</text>
        <dbReference type="Rhea" id="RHEA:67700"/>
        <dbReference type="ChEBI" id="CHEBI:15377"/>
        <dbReference type="ChEBI" id="CHEBI:15378"/>
        <dbReference type="ChEBI" id="CHEBI:57287"/>
        <dbReference type="ChEBI" id="CHEBI:74298"/>
        <dbReference type="ChEBI" id="CHEBI:77016"/>
    </reaction>
    <physiologicalReaction direction="left-to-right" evidence="20">
        <dbReference type="Rhea" id="RHEA:67701"/>
    </physiologicalReaction>
</comment>
<evidence type="ECO:0000256" key="26">
    <source>
        <dbReference type="ARBA" id="ARBA00052950"/>
    </source>
</evidence>
<comment type="catalytic activity">
    <reaction evidence="22">
        <text>pristanoyl-CoA + H2O = 2,6,10,14-tetramethylpentadecanoate + CoA + H(+)</text>
        <dbReference type="Rhea" id="RHEA:40415"/>
        <dbReference type="ChEBI" id="CHEBI:15377"/>
        <dbReference type="ChEBI" id="CHEBI:15378"/>
        <dbReference type="ChEBI" id="CHEBI:57287"/>
        <dbReference type="ChEBI" id="CHEBI:77250"/>
        <dbReference type="ChEBI" id="CHEBI:77268"/>
    </reaction>
    <physiologicalReaction direction="left-to-right" evidence="22">
        <dbReference type="Rhea" id="RHEA:40416"/>
    </physiologicalReaction>
</comment>
<comment type="catalytic activity">
    <reaction evidence="25">
        <text>2,6,10,14-tetramethylpentadecanoate(in) + ATP + H2O = 2,6,10,14-tetramethylpentadecanoate(out) + ADP + phosphate + H(+)</text>
        <dbReference type="Rhea" id="RHEA:67688"/>
        <dbReference type="ChEBI" id="CHEBI:15377"/>
        <dbReference type="ChEBI" id="CHEBI:15378"/>
        <dbReference type="ChEBI" id="CHEBI:30616"/>
        <dbReference type="ChEBI" id="CHEBI:43474"/>
        <dbReference type="ChEBI" id="CHEBI:77268"/>
        <dbReference type="ChEBI" id="CHEBI:456216"/>
    </reaction>
    <physiologicalReaction direction="left-to-right" evidence="25">
        <dbReference type="Rhea" id="RHEA:67689"/>
    </physiologicalReaction>
</comment>
<keyword evidence="6" id="KW-0547">Nucleotide-binding</keyword>
<evidence type="ECO:0000256" key="9">
    <source>
        <dbReference type="ARBA" id="ARBA00022843"/>
    </source>
</evidence>
<dbReference type="Gene3D" id="3.40.50.300">
    <property type="entry name" value="P-loop containing nucleotide triphosphate hydrolases"/>
    <property type="match status" value="1"/>
</dbReference>
<comment type="subunit">
    <text evidence="29">Homodimers. Can form heterodimers with ABCD1 and ABCD2. Dimerization is necessary to form an active transporter. Interacts with PEX19; mediates the targeting of ABCD3 to peroxisomes.</text>
</comment>
<evidence type="ECO:0000256" key="7">
    <source>
        <dbReference type="ARBA" id="ARBA00022801"/>
    </source>
</evidence>
<dbReference type="PROSITE" id="PS00211">
    <property type="entry name" value="ABC_TRANSPORTER_1"/>
    <property type="match status" value="1"/>
</dbReference>
<evidence type="ECO:0000256" key="27">
    <source>
        <dbReference type="ARBA" id="ARBA00052970"/>
    </source>
</evidence>
<evidence type="ECO:0000256" key="8">
    <source>
        <dbReference type="ARBA" id="ARBA00022840"/>
    </source>
</evidence>
<evidence type="ECO:0000256" key="11">
    <source>
        <dbReference type="ARBA" id="ARBA00022989"/>
    </source>
</evidence>
<evidence type="ECO:0000256" key="12">
    <source>
        <dbReference type="ARBA" id="ARBA00022990"/>
    </source>
</evidence>
<dbReference type="InterPro" id="IPR036640">
    <property type="entry name" value="ABC1_TM_sf"/>
</dbReference>
<name>A0AA88T9M8_9TELE</name>
<keyword evidence="12" id="KW-0007">Acetylation</keyword>
<comment type="catalytic activity">
    <reaction evidence="18">
        <text>(5Z,8Z,11Z,14Z,17Z)-eicosapentaenoyl-CoA + H2O = (5Z,8Z,11Z,14Z,17Z)-eicosapentaenoate + CoA + H(+)</text>
        <dbReference type="Rhea" id="RHEA:67712"/>
        <dbReference type="ChEBI" id="CHEBI:15377"/>
        <dbReference type="ChEBI" id="CHEBI:15378"/>
        <dbReference type="ChEBI" id="CHEBI:57287"/>
        <dbReference type="ChEBI" id="CHEBI:58562"/>
        <dbReference type="ChEBI" id="CHEBI:73862"/>
    </reaction>
    <physiologicalReaction direction="left-to-right" evidence="18">
        <dbReference type="Rhea" id="RHEA:67713"/>
    </physiologicalReaction>
</comment>
<keyword evidence="5" id="KW-0812">Transmembrane</keyword>
<comment type="catalytic activity">
    <reaction evidence="16">
        <text>a very long-chain fatty acyl-CoA + H2O = a very long-chain fatty acid + CoA + H(+)</text>
        <dbReference type="Rhea" id="RHEA:67072"/>
        <dbReference type="ChEBI" id="CHEBI:15377"/>
        <dbReference type="ChEBI" id="CHEBI:15378"/>
        <dbReference type="ChEBI" id="CHEBI:57287"/>
        <dbReference type="ChEBI" id="CHEBI:58950"/>
        <dbReference type="ChEBI" id="CHEBI:138261"/>
    </reaction>
    <physiologicalReaction direction="left-to-right" evidence="16">
        <dbReference type="Rhea" id="RHEA:67073"/>
    </physiologicalReaction>
</comment>
<dbReference type="AlphaFoldDB" id="A0AA88T9M8"/>
<evidence type="ECO:0000256" key="25">
    <source>
        <dbReference type="ARBA" id="ARBA00052595"/>
    </source>
</evidence>
<evidence type="ECO:0000256" key="15">
    <source>
        <dbReference type="ARBA" id="ARBA00023180"/>
    </source>
</evidence>
<dbReference type="InterPro" id="IPR003439">
    <property type="entry name" value="ABC_transporter-like_ATP-bd"/>
</dbReference>
<comment type="subcellular location">
    <subcellularLocation>
        <location evidence="1">Peroxisome membrane</location>
        <topology evidence="1">Multi-pass membrane protein</topology>
    </subcellularLocation>
</comment>
<dbReference type="PROSITE" id="PS50893">
    <property type="entry name" value="ABC_TRANSPORTER_2"/>
    <property type="match status" value="1"/>
</dbReference>
<keyword evidence="13" id="KW-0472">Membrane</keyword>
<proteinExistence type="inferred from homology"/>
<organism evidence="32 33">
    <name type="scientific">Cirrhinus molitorella</name>
    <name type="common">mud carp</name>
    <dbReference type="NCBI Taxonomy" id="172907"/>
    <lineage>
        <taxon>Eukaryota</taxon>
        <taxon>Metazoa</taxon>
        <taxon>Chordata</taxon>
        <taxon>Craniata</taxon>
        <taxon>Vertebrata</taxon>
        <taxon>Euteleostomi</taxon>
        <taxon>Actinopterygii</taxon>
        <taxon>Neopterygii</taxon>
        <taxon>Teleostei</taxon>
        <taxon>Ostariophysi</taxon>
        <taxon>Cypriniformes</taxon>
        <taxon>Cyprinidae</taxon>
        <taxon>Labeoninae</taxon>
        <taxon>Labeonini</taxon>
        <taxon>Cirrhinus</taxon>
    </lineage>
</organism>
<dbReference type="EMBL" id="JAUYZG010000024">
    <property type="protein sequence ID" value="KAK2870271.1"/>
    <property type="molecule type" value="Genomic_DNA"/>
</dbReference>
<dbReference type="FunFam" id="3.40.50.300:FF:000636">
    <property type="entry name" value="ATP-binding cassette sub-family D member 3"/>
    <property type="match status" value="1"/>
</dbReference>
<comment type="catalytic activity">
    <reaction evidence="27">
        <text>hexadecanedioate(in) + ATP + H2O = hexadecanedioate(out) + ADP + phosphate + H(+)</text>
        <dbReference type="Rhea" id="RHEA:67692"/>
        <dbReference type="ChEBI" id="CHEBI:15377"/>
        <dbReference type="ChEBI" id="CHEBI:15378"/>
        <dbReference type="ChEBI" id="CHEBI:30616"/>
        <dbReference type="ChEBI" id="CHEBI:43474"/>
        <dbReference type="ChEBI" id="CHEBI:76276"/>
        <dbReference type="ChEBI" id="CHEBI:456216"/>
    </reaction>
</comment>
<dbReference type="GO" id="GO:0005524">
    <property type="term" value="F:ATP binding"/>
    <property type="evidence" value="ECO:0007669"/>
    <property type="project" value="UniProtKB-KW"/>
</dbReference>
<evidence type="ECO:0000256" key="2">
    <source>
        <dbReference type="ARBA" id="ARBA00008575"/>
    </source>
</evidence>
<comment type="catalytic activity">
    <reaction evidence="17">
        <text>a very long-chain fatty acid(in) + ATP + H2O = a very long-chain fatty acid(out) + ADP + phosphate + H(+)</text>
        <dbReference type="Rhea" id="RHEA:67080"/>
        <dbReference type="ChEBI" id="CHEBI:15377"/>
        <dbReference type="ChEBI" id="CHEBI:15378"/>
        <dbReference type="ChEBI" id="CHEBI:30616"/>
        <dbReference type="ChEBI" id="CHEBI:43474"/>
        <dbReference type="ChEBI" id="CHEBI:58950"/>
        <dbReference type="ChEBI" id="CHEBI:456216"/>
    </reaction>
    <physiologicalReaction direction="left-to-right" evidence="17">
        <dbReference type="Rhea" id="RHEA:67081"/>
    </physiologicalReaction>
</comment>
<dbReference type="GO" id="GO:0006635">
    <property type="term" value="P:fatty acid beta-oxidation"/>
    <property type="evidence" value="ECO:0007669"/>
    <property type="project" value="TreeGrafter"/>
</dbReference>
<dbReference type="NCBIfam" id="TIGR00954">
    <property type="entry name" value="3a01203"/>
    <property type="match status" value="1"/>
</dbReference>
<dbReference type="GO" id="GO:0016887">
    <property type="term" value="F:ATP hydrolysis activity"/>
    <property type="evidence" value="ECO:0007669"/>
    <property type="project" value="InterPro"/>
</dbReference>
<dbReference type="PANTHER" id="PTHR11384:SF62">
    <property type="entry name" value="ATP-BINDING CASSETTE SUB-FAMILY D MEMBER 3"/>
    <property type="match status" value="1"/>
</dbReference>
<evidence type="ECO:0000256" key="1">
    <source>
        <dbReference type="ARBA" id="ARBA00004585"/>
    </source>
</evidence>
<dbReference type="InterPro" id="IPR027417">
    <property type="entry name" value="P-loop_NTPase"/>
</dbReference>
<evidence type="ECO:0000256" key="18">
    <source>
        <dbReference type="ARBA" id="ARBA00051077"/>
    </source>
</evidence>
<evidence type="ECO:0000256" key="4">
    <source>
        <dbReference type="ARBA" id="ARBA00022553"/>
    </source>
</evidence>
<dbReference type="CDD" id="cd03223">
    <property type="entry name" value="ABCD_peroxisomal_ALDP"/>
    <property type="match status" value="1"/>
</dbReference>
<evidence type="ECO:0000256" key="6">
    <source>
        <dbReference type="ARBA" id="ARBA00022741"/>
    </source>
</evidence>
<accession>A0AA88T9M8</accession>
<evidence type="ECO:0000256" key="28">
    <source>
        <dbReference type="ARBA" id="ARBA00053192"/>
    </source>
</evidence>
<dbReference type="Pfam" id="PF00005">
    <property type="entry name" value="ABC_tran"/>
    <property type="match status" value="1"/>
</dbReference>
<dbReference type="SMART" id="SM00382">
    <property type="entry name" value="AAA"/>
    <property type="match status" value="1"/>
</dbReference>
<evidence type="ECO:0000256" key="29">
    <source>
        <dbReference type="ARBA" id="ARBA00065720"/>
    </source>
</evidence>
<keyword evidence="3" id="KW-0813">Transport</keyword>
<evidence type="ECO:0000256" key="19">
    <source>
        <dbReference type="ARBA" id="ARBA00051342"/>
    </source>
</evidence>
<keyword evidence="4" id="KW-0597">Phosphoprotein</keyword>
<dbReference type="GO" id="GO:0015910">
    <property type="term" value="P:long-chain fatty acid import into peroxisome"/>
    <property type="evidence" value="ECO:0007669"/>
    <property type="project" value="InterPro"/>
</dbReference>
<evidence type="ECO:0000256" key="13">
    <source>
        <dbReference type="ARBA" id="ARBA00023136"/>
    </source>
</evidence>
<dbReference type="InterPro" id="IPR003593">
    <property type="entry name" value="AAA+_ATPase"/>
</dbReference>
<keyword evidence="10" id="KW-1278">Translocase</keyword>
<dbReference type="GO" id="GO:0005324">
    <property type="term" value="F:long-chain fatty acid transmembrane transporter activity"/>
    <property type="evidence" value="ECO:0007669"/>
    <property type="project" value="InterPro"/>
</dbReference>
<keyword evidence="15" id="KW-0325">Glycoprotein</keyword>
<dbReference type="Gene3D" id="1.20.1560.10">
    <property type="entry name" value="ABC transporter type 1, transmembrane domain"/>
    <property type="match status" value="1"/>
</dbReference>
<dbReference type="InterPro" id="IPR011527">
    <property type="entry name" value="ABC1_TM_dom"/>
</dbReference>
<evidence type="ECO:0000256" key="20">
    <source>
        <dbReference type="ARBA" id="ARBA00051656"/>
    </source>
</evidence>
<evidence type="ECO:0000256" key="24">
    <source>
        <dbReference type="ARBA" id="ARBA00052445"/>
    </source>
</evidence>
<dbReference type="SUPFAM" id="SSF52540">
    <property type="entry name" value="P-loop containing nucleoside triphosphate hydrolases"/>
    <property type="match status" value="1"/>
</dbReference>
<dbReference type="GO" id="GO:0007031">
    <property type="term" value="P:peroxisome organization"/>
    <property type="evidence" value="ECO:0007669"/>
    <property type="project" value="TreeGrafter"/>
</dbReference>
<keyword evidence="8" id="KW-0067">ATP-binding</keyword>
<evidence type="ECO:0000313" key="33">
    <source>
        <dbReference type="Proteomes" id="UP001187343"/>
    </source>
</evidence>